<evidence type="ECO:0000256" key="2">
    <source>
        <dbReference type="ARBA" id="ARBA00022630"/>
    </source>
</evidence>
<feature type="transmembrane region" description="Helical" evidence="5">
    <location>
        <begin position="41"/>
        <end position="64"/>
    </location>
</feature>
<dbReference type="GO" id="GO:0005886">
    <property type="term" value="C:plasma membrane"/>
    <property type="evidence" value="ECO:0007669"/>
    <property type="project" value="TreeGrafter"/>
</dbReference>
<dbReference type="InterPro" id="IPR050627">
    <property type="entry name" value="Nitroreductase/BluB"/>
</dbReference>
<proteinExistence type="inferred from homology"/>
<keyword evidence="5" id="KW-0812">Transmembrane</keyword>
<dbReference type="OrthoDB" id="41362at2759"/>
<dbReference type="GO" id="GO:0006570">
    <property type="term" value="P:tyrosine metabolic process"/>
    <property type="evidence" value="ECO:0007669"/>
    <property type="project" value="TreeGrafter"/>
</dbReference>
<comment type="similarity">
    <text evidence="1">Belongs to the nitroreductase family.</text>
</comment>
<dbReference type="WBParaSite" id="HPBE_0001837701-mRNA-1">
    <property type="protein sequence ID" value="HPBE_0001837701-mRNA-1"/>
    <property type="gene ID" value="HPBE_0001837701"/>
</dbReference>
<sequence length="270" mass="30647">MVFALLQGTNISSSMRLFSPKLVNEIVNKLPTFLDQSSKEALLNVAVSIAVIAFIAYQAMTLALMSSKKDDRGMGPGIEGSRYKDKASGDDSCFADLHDYLFKEKEYFYEQMKLRRSVRSFTSKSVPMKIVQNIIKIAGCSPSVGNTQPWKFCVVLNEKRKAEIRSLIEEDARNNYVRRMGEGTEWVMGVSQLQETWKRPYLTDAPVLLVVCHEIFKTVEDKEVRLFHYNQISTAIAIGMMLSSIQDCANDIFQERRTAQDDQPNVMTDV</sequence>
<keyword evidence="8" id="KW-1185">Reference proteome</keyword>
<dbReference type="EMBL" id="UZAH01030651">
    <property type="protein sequence ID" value="VDP11370.1"/>
    <property type="molecule type" value="Genomic_DNA"/>
</dbReference>
<reference evidence="9" key="2">
    <citation type="submission" date="2019-09" db="UniProtKB">
        <authorList>
            <consortium name="WormBaseParasite"/>
        </authorList>
    </citation>
    <scope>IDENTIFICATION</scope>
</reference>
<reference evidence="7 8" key="1">
    <citation type="submission" date="2018-11" db="EMBL/GenBank/DDBJ databases">
        <authorList>
            <consortium name="Pathogen Informatics"/>
        </authorList>
    </citation>
    <scope>NUCLEOTIDE SEQUENCE [LARGE SCALE GENOMIC DNA]</scope>
</reference>
<accession>A0A3P8B2Q6</accession>
<dbReference type="InterPro" id="IPR000415">
    <property type="entry name" value="Nitroreductase-like"/>
</dbReference>
<protein>
    <submittedName>
        <fullName evidence="9">Nitroreductase domain-containing protein</fullName>
    </submittedName>
</protein>
<dbReference type="Gene3D" id="3.40.109.10">
    <property type="entry name" value="NADH Oxidase"/>
    <property type="match status" value="1"/>
</dbReference>
<dbReference type="Pfam" id="PF00881">
    <property type="entry name" value="Nitroreductase"/>
    <property type="match status" value="1"/>
</dbReference>
<dbReference type="InterPro" id="IPR029479">
    <property type="entry name" value="Nitroreductase"/>
</dbReference>
<organism evidence="7">
    <name type="scientific">Heligmosomoides polygyrus</name>
    <name type="common">Parasitic roundworm</name>
    <dbReference type="NCBI Taxonomy" id="6339"/>
    <lineage>
        <taxon>Eukaryota</taxon>
        <taxon>Metazoa</taxon>
        <taxon>Ecdysozoa</taxon>
        <taxon>Nematoda</taxon>
        <taxon>Chromadorea</taxon>
        <taxon>Rhabditida</taxon>
        <taxon>Rhabditina</taxon>
        <taxon>Rhabditomorpha</taxon>
        <taxon>Strongyloidea</taxon>
        <taxon>Heligmosomidae</taxon>
        <taxon>Heligmosomoides</taxon>
    </lineage>
</organism>
<evidence type="ECO:0000313" key="7">
    <source>
        <dbReference type="EMBL" id="VDP11370.1"/>
    </source>
</evidence>
<evidence type="ECO:0000256" key="3">
    <source>
        <dbReference type="ARBA" id="ARBA00022643"/>
    </source>
</evidence>
<dbReference type="AlphaFoldDB" id="A0A3P8B2Q6"/>
<dbReference type="PANTHER" id="PTHR23026:SF90">
    <property type="entry name" value="IODOTYROSINE DEIODINASE 1"/>
    <property type="match status" value="1"/>
</dbReference>
<keyword evidence="2" id="KW-0285">Flavoprotein</keyword>
<evidence type="ECO:0000256" key="1">
    <source>
        <dbReference type="ARBA" id="ARBA00007118"/>
    </source>
</evidence>
<gene>
    <name evidence="7" type="ORF">HPBE_LOCUS18376</name>
</gene>
<evidence type="ECO:0000256" key="4">
    <source>
        <dbReference type="ARBA" id="ARBA00023002"/>
    </source>
</evidence>
<dbReference type="Proteomes" id="UP000050761">
    <property type="component" value="Unassembled WGS sequence"/>
</dbReference>
<evidence type="ECO:0000259" key="6">
    <source>
        <dbReference type="Pfam" id="PF00881"/>
    </source>
</evidence>
<name>A0A3P8B2Q6_HELPZ</name>
<keyword evidence="3" id="KW-0288">FMN</keyword>
<keyword evidence="5" id="KW-0472">Membrane</keyword>
<evidence type="ECO:0000256" key="5">
    <source>
        <dbReference type="SAM" id="Phobius"/>
    </source>
</evidence>
<keyword evidence="4" id="KW-0560">Oxidoreductase</keyword>
<dbReference type="SUPFAM" id="SSF55469">
    <property type="entry name" value="FMN-dependent nitroreductase-like"/>
    <property type="match status" value="1"/>
</dbReference>
<feature type="domain" description="Nitroreductase" evidence="6">
    <location>
        <begin position="115"/>
        <end position="242"/>
    </location>
</feature>
<dbReference type="PANTHER" id="PTHR23026">
    <property type="entry name" value="NADPH NITROREDUCTASE"/>
    <property type="match status" value="1"/>
</dbReference>
<keyword evidence="5" id="KW-1133">Transmembrane helix</keyword>
<dbReference type="GO" id="GO:0140616">
    <property type="term" value="F:iodotyrosine deiodinase activity"/>
    <property type="evidence" value="ECO:0007669"/>
    <property type="project" value="UniProtKB-ARBA"/>
</dbReference>
<evidence type="ECO:0000313" key="8">
    <source>
        <dbReference type="Proteomes" id="UP000050761"/>
    </source>
</evidence>
<evidence type="ECO:0000313" key="9">
    <source>
        <dbReference type="WBParaSite" id="HPBE_0001837701-mRNA-1"/>
    </source>
</evidence>